<evidence type="ECO:0000313" key="2">
    <source>
        <dbReference type="Proteomes" id="UP000070175"/>
    </source>
</evidence>
<sequence length="80" mass="9879">MAWEKTKDLELDYMYHNLKIENAQKSGDYHELGRLLRTYRRFLESENERDKESDATAYERAIRRYLTRRKPGKEREPRKK</sequence>
<evidence type="ECO:0000313" key="1">
    <source>
        <dbReference type="EMBL" id="KXB08403.1"/>
    </source>
</evidence>
<dbReference type="Proteomes" id="UP000070175">
    <property type="component" value="Unassembled WGS sequence"/>
</dbReference>
<comment type="caution">
    <text evidence="1">The sequence shown here is derived from an EMBL/GenBank/DDBJ whole genome shotgun (WGS) entry which is preliminary data.</text>
</comment>
<proteinExistence type="predicted"/>
<dbReference type="AlphaFoldDB" id="A0A133VPR1"/>
<protein>
    <submittedName>
        <fullName evidence="1">Uncharacterized protein</fullName>
    </submittedName>
</protein>
<organism evidence="1 2">
    <name type="scientific">candidate division MSBL1 archaeon SCGC-AAA382N08</name>
    <dbReference type="NCBI Taxonomy" id="1698285"/>
    <lineage>
        <taxon>Archaea</taxon>
        <taxon>Methanobacteriati</taxon>
        <taxon>Methanobacteriota</taxon>
        <taxon>candidate division MSBL1</taxon>
    </lineage>
</organism>
<name>A0A133VPR1_9EURY</name>
<gene>
    <name evidence="1" type="ORF">AKJ56_01420</name>
</gene>
<dbReference type="EMBL" id="LHYJ01000016">
    <property type="protein sequence ID" value="KXB08403.1"/>
    <property type="molecule type" value="Genomic_DNA"/>
</dbReference>
<reference evidence="1 2" key="1">
    <citation type="journal article" date="2016" name="Sci. Rep.">
        <title>Metabolic traits of an uncultured archaeal lineage -MSBL1- from brine pools of the Red Sea.</title>
        <authorList>
            <person name="Mwirichia R."/>
            <person name="Alam I."/>
            <person name="Rashid M."/>
            <person name="Vinu M."/>
            <person name="Ba-Alawi W."/>
            <person name="Anthony Kamau A."/>
            <person name="Kamanda Ngugi D."/>
            <person name="Goker M."/>
            <person name="Klenk H.P."/>
            <person name="Bajic V."/>
            <person name="Stingl U."/>
        </authorList>
    </citation>
    <scope>NUCLEOTIDE SEQUENCE [LARGE SCALE GENOMIC DNA]</scope>
    <source>
        <strain evidence="1">SCGC-AAA382N08</strain>
    </source>
</reference>
<accession>A0A133VPR1</accession>
<keyword evidence="2" id="KW-1185">Reference proteome</keyword>